<evidence type="ECO:0000313" key="7">
    <source>
        <dbReference type="EMBL" id="NMR20947.1"/>
    </source>
</evidence>
<keyword evidence="3 5" id="KW-0238">DNA-binding</keyword>
<accession>A0A7Y0M1Y3</accession>
<dbReference type="PANTHER" id="PTHR30055:SF151">
    <property type="entry name" value="TRANSCRIPTIONAL REGULATORY PROTEIN"/>
    <property type="match status" value="1"/>
</dbReference>
<dbReference type="SUPFAM" id="SSF46689">
    <property type="entry name" value="Homeodomain-like"/>
    <property type="match status" value="1"/>
</dbReference>
<dbReference type="PRINTS" id="PR00400">
    <property type="entry name" value="TETREPRESSOR"/>
</dbReference>
<dbReference type="InterPro" id="IPR001647">
    <property type="entry name" value="HTH_TetR"/>
</dbReference>
<dbReference type="GO" id="GO:0045892">
    <property type="term" value="P:negative regulation of DNA-templated transcription"/>
    <property type="evidence" value="ECO:0007669"/>
    <property type="project" value="InterPro"/>
</dbReference>
<dbReference type="InterPro" id="IPR050109">
    <property type="entry name" value="HTH-type_TetR-like_transc_reg"/>
</dbReference>
<comment type="caution">
    <text evidence="7">The sequence shown here is derived from an EMBL/GenBank/DDBJ whole genome shotgun (WGS) entry which is preliminary data.</text>
</comment>
<dbReference type="PROSITE" id="PS50977">
    <property type="entry name" value="HTH_TETR_2"/>
    <property type="match status" value="1"/>
</dbReference>
<dbReference type="PANTHER" id="PTHR30055">
    <property type="entry name" value="HTH-TYPE TRANSCRIPTIONAL REGULATOR RUTR"/>
    <property type="match status" value="1"/>
</dbReference>
<dbReference type="InterPro" id="IPR036271">
    <property type="entry name" value="Tet_transcr_reg_TetR-rel_C_sf"/>
</dbReference>
<evidence type="ECO:0000256" key="2">
    <source>
        <dbReference type="ARBA" id="ARBA00023015"/>
    </source>
</evidence>
<dbReference type="GO" id="GO:0046677">
    <property type="term" value="P:response to antibiotic"/>
    <property type="evidence" value="ECO:0007669"/>
    <property type="project" value="InterPro"/>
</dbReference>
<sequence length="238" mass="25917">MAHQDDAAARDAAAPDARRQPLTRARLLAGAMAVADADGIAGLTMRSLAQSLGVRPMALYHHVANKDEILDGVVDAVFAEIYVPSTEGDWRTELRRRSVSARSVLRRHPWATPLMESRMNAGPATLRHHDAVLGTLRGAGFSLEQTAHAYALLDSHLYGSSLQESGLPFDSPDDVPALAEAFLAHFPAPSFPHLAEFTTRHVLQPGYDYGTEFEFGLDVILDAVARLRDRADGREDQA</sequence>
<dbReference type="InterPro" id="IPR009057">
    <property type="entry name" value="Homeodomain-like_sf"/>
</dbReference>
<dbReference type="SUPFAM" id="SSF48498">
    <property type="entry name" value="Tetracyclin repressor-like, C-terminal domain"/>
    <property type="match status" value="1"/>
</dbReference>
<dbReference type="RefSeq" id="WP_169325326.1">
    <property type="nucleotide sequence ID" value="NZ_JABCJJ010000020.1"/>
</dbReference>
<dbReference type="InterPro" id="IPR004111">
    <property type="entry name" value="Repressor_TetR_C"/>
</dbReference>
<keyword evidence="1" id="KW-0678">Repressor</keyword>
<dbReference type="Gene3D" id="1.10.357.10">
    <property type="entry name" value="Tetracycline Repressor, domain 2"/>
    <property type="match status" value="1"/>
</dbReference>
<evidence type="ECO:0000313" key="8">
    <source>
        <dbReference type="Proteomes" id="UP000562124"/>
    </source>
</evidence>
<dbReference type="Gene3D" id="1.10.10.60">
    <property type="entry name" value="Homeodomain-like"/>
    <property type="match status" value="1"/>
</dbReference>
<dbReference type="GO" id="GO:0003700">
    <property type="term" value="F:DNA-binding transcription factor activity"/>
    <property type="evidence" value="ECO:0007669"/>
    <property type="project" value="TreeGrafter"/>
</dbReference>
<dbReference type="Proteomes" id="UP000562124">
    <property type="component" value="Unassembled WGS sequence"/>
</dbReference>
<feature type="DNA-binding region" description="H-T-H motif" evidence="5">
    <location>
        <begin position="44"/>
        <end position="63"/>
    </location>
</feature>
<keyword evidence="8" id="KW-1185">Reference proteome</keyword>
<dbReference type="EMBL" id="JABCJJ010000020">
    <property type="protein sequence ID" value="NMR20947.1"/>
    <property type="molecule type" value="Genomic_DNA"/>
</dbReference>
<dbReference type="AlphaFoldDB" id="A0A7Y0M1Y3"/>
<gene>
    <name evidence="7" type="ORF">HIR71_12080</name>
</gene>
<keyword evidence="4" id="KW-0804">Transcription</keyword>
<feature type="domain" description="HTH tetR-type" evidence="6">
    <location>
        <begin position="21"/>
        <end position="81"/>
    </location>
</feature>
<evidence type="ECO:0000256" key="1">
    <source>
        <dbReference type="ARBA" id="ARBA00022491"/>
    </source>
</evidence>
<keyword evidence="2" id="KW-0805">Transcription regulation</keyword>
<organism evidence="7 8">
    <name type="scientific">Cellulomonas fimi</name>
    <dbReference type="NCBI Taxonomy" id="1708"/>
    <lineage>
        <taxon>Bacteria</taxon>
        <taxon>Bacillati</taxon>
        <taxon>Actinomycetota</taxon>
        <taxon>Actinomycetes</taxon>
        <taxon>Micrococcales</taxon>
        <taxon>Cellulomonadaceae</taxon>
        <taxon>Cellulomonas</taxon>
    </lineage>
</organism>
<protein>
    <submittedName>
        <fullName evidence="7">TetR/AcrR family transcriptional regulator</fullName>
    </submittedName>
</protein>
<name>A0A7Y0M1Y3_CELFI</name>
<dbReference type="Pfam" id="PF00440">
    <property type="entry name" value="TetR_N"/>
    <property type="match status" value="1"/>
</dbReference>
<proteinExistence type="predicted"/>
<dbReference type="InterPro" id="IPR003012">
    <property type="entry name" value="Tet_transcr_reg_TetR"/>
</dbReference>
<evidence type="ECO:0000256" key="5">
    <source>
        <dbReference type="PROSITE-ProRule" id="PRU00335"/>
    </source>
</evidence>
<dbReference type="GO" id="GO:0000976">
    <property type="term" value="F:transcription cis-regulatory region binding"/>
    <property type="evidence" value="ECO:0007669"/>
    <property type="project" value="TreeGrafter"/>
</dbReference>
<reference evidence="7 8" key="1">
    <citation type="submission" date="2020-04" db="EMBL/GenBank/DDBJ databases">
        <title>Sequencing and Assembly of C. fimi.</title>
        <authorList>
            <person name="Ramsey A.R."/>
        </authorList>
    </citation>
    <scope>NUCLEOTIDE SEQUENCE [LARGE SCALE GENOMIC DNA]</scope>
    <source>
        <strain evidence="7 8">SB</strain>
    </source>
</reference>
<evidence type="ECO:0000256" key="4">
    <source>
        <dbReference type="ARBA" id="ARBA00023163"/>
    </source>
</evidence>
<dbReference type="Pfam" id="PF02909">
    <property type="entry name" value="TetR_C_1"/>
    <property type="match status" value="1"/>
</dbReference>
<evidence type="ECO:0000259" key="6">
    <source>
        <dbReference type="PROSITE" id="PS50977"/>
    </source>
</evidence>
<evidence type="ECO:0000256" key="3">
    <source>
        <dbReference type="ARBA" id="ARBA00023125"/>
    </source>
</evidence>